<protein>
    <submittedName>
        <fullName evidence="1">Uncharacterized protein</fullName>
    </submittedName>
</protein>
<evidence type="ECO:0000313" key="1">
    <source>
        <dbReference type="EMBL" id="JAD68609.1"/>
    </source>
</evidence>
<sequence length="17" mass="1988">MLWRIACSSNKYSLNDS</sequence>
<dbReference type="AlphaFoldDB" id="A0A0A9BX80"/>
<organism evidence="1">
    <name type="scientific">Arundo donax</name>
    <name type="common">Giant reed</name>
    <name type="synonym">Donax arundinaceus</name>
    <dbReference type="NCBI Taxonomy" id="35708"/>
    <lineage>
        <taxon>Eukaryota</taxon>
        <taxon>Viridiplantae</taxon>
        <taxon>Streptophyta</taxon>
        <taxon>Embryophyta</taxon>
        <taxon>Tracheophyta</taxon>
        <taxon>Spermatophyta</taxon>
        <taxon>Magnoliopsida</taxon>
        <taxon>Liliopsida</taxon>
        <taxon>Poales</taxon>
        <taxon>Poaceae</taxon>
        <taxon>PACMAD clade</taxon>
        <taxon>Arundinoideae</taxon>
        <taxon>Arundineae</taxon>
        <taxon>Arundo</taxon>
    </lineage>
</organism>
<dbReference type="EMBL" id="GBRH01229286">
    <property type="protein sequence ID" value="JAD68609.1"/>
    <property type="molecule type" value="Transcribed_RNA"/>
</dbReference>
<accession>A0A0A9BX80</accession>
<proteinExistence type="predicted"/>
<name>A0A0A9BX80_ARUDO</name>
<reference evidence="1" key="1">
    <citation type="submission" date="2014-09" db="EMBL/GenBank/DDBJ databases">
        <authorList>
            <person name="Magalhaes I.L.F."/>
            <person name="Oliveira U."/>
            <person name="Santos F.R."/>
            <person name="Vidigal T.H.D.A."/>
            <person name="Brescovit A.D."/>
            <person name="Santos A.J."/>
        </authorList>
    </citation>
    <scope>NUCLEOTIDE SEQUENCE</scope>
    <source>
        <tissue evidence="1">Shoot tissue taken approximately 20 cm above the soil surface</tissue>
    </source>
</reference>
<reference evidence="1" key="2">
    <citation type="journal article" date="2015" name="Data Brief">
        <title>Shoot transcriptome of the giant reed, Arundo donax.</title>
        <authorList>
            <person name="Barrero R.A."/>
            <person name="Guerrero F.D."/>
            <person name="Moolhuijzen P."/>
            <person name="Goolsby J.A."/>
            <person name="Tidwell J."/>
            <person name="Bellgard S.E."/>
            <person name="Bellgard M.I."/>
        </authorList>
    </citation>
    <scope>NUCLEOTIDE SEQUENCE</scope>
    <source>
        <tissue evidence="1">Shoot tissue taken approximately 20 cm above the soil surface</tissue>
    </source>
</reference>